<dbReference type="OrthoDB" id="3904217at2759"/>
<evidence type="ECO:0000313" key="1">
    <source>
        <dbReference type="EMBL" id="KAF4303157.1"/>
    </source>
</evidence>
<gene>
    <name evidence="1" type="ORF">GTA08_BOTSDO09092</name>
</gene>
<evidence type="ECO:0000313" key="2">
    <source>
        <dbReference type="Proteomes" id="UP000572817"/>
    </source>
</evidence>
<reference evidence="1" key="1">
    <citation type="submission" date="2020-04" db="EMBL/GenBank/DDBJ databases">
        <title>Genome Assembly and Annotation of Botryosphaeria dothidea sdau 11-99, a Latent Pathogen of Apple Fruit Ring Rot in China.</title>
        <authorList>
            <person name="Yu C."/>
            <person name="Diao Y."/>
            <person name="Lu Q."/>
            <person name="Zhao J."/>
            <person name="Cui S."/>
            <person name="Peng C."/>
            <person name="He B."/>
            <person name="Liu H."/>
        </authorList>
    </citation>
    <scope>NUCLEOTIDE SEQUENCE [LARGE SCALE GENOMIC DNA]</scope>
    <source>
        <strain evidence="1">Sdau11-99</strain>
    </source>
</reference>
<proteinExistence type="predicted"/>
<comment type="caution">
    <text evidence="1">The sequence shown here is derived from an EMBL/GenBank/DDBJ whole genome shotgun (WGS) entry which is preliminary data.</text>
</comment>
<dbReference type="Proteomes" id="UP000572817">
    <property type="component" value="Unassembled WGS sequence"/>
</dbReference>
<evidence type="ECO:0008006" key="3">
    <source>
        <dbReference type="Google" id="ProtNLM"/>
    </source>
</evidence>
<organism evidence="1 2">
    <name type="scientific">Botryosphaeria dothidea</name>
    <dbReference type="NCBI Taxonomy" id="55169"/>
    <lineage>
        <taxon>Eukaryota</taxon>
        <taxon>Fungi</taxon>
        <taxon>Dikarya</taxon>
        <taxon>Ascomycota</taxon>
        <taxon>Pezizomycotina</taxon>
        <taxon>Dothideomycetes</taxon>
        <taxon>Dothideomycetes incertae sedis</taxon>
        <taxon>Botryosphaeriales</taxon>
        <taxon>Botryosphaeriaceae</taxon>
        <taxon>Botryosphaeria</taxon>
    </lineage>
</organism>
<sequence length="185" mass="19994">MFFTAGIIPTFLDMSLTKTAVNCFVGAWGFINSSLVNTTTGDLVPGDWAYPVPSGMSLYTPNGYCALLVTANDTTKPELRPTYLDQSDYSSGTDAEWALIGKYSIAGAGPYRLSNVTGGNGTGTGPEGTVTGEFLTATLPSRIGPFEFTFKFYDDCSVWNLHQTTGVDTERVAWYEKLPDQDVYG</sequence>
<protein>
    <recommendedName>
        <fullName evidence="3">Lipocalin-like domain-containing protein</fullName>
    </recommendedName>
</protein>
<accession>A0A8H4IMP2</accession>
<dbReference type="AlphaFoldDB" id="A0A8H4IMP2"/>
<keyword evidence="2" id="KW-1185">Reference proteome</keyword>
<name>A0A8H4IMP2_9PEZI</name>
<dbReference type="EMBL" id="WWBZ02000062">
    <property type="protein sequence ID" value="KAF4303157.1"/>
    <property type="molecule type" value="Genomic_DNA"/>
</dbReference>